<protein>
    <submittedName>
        <fullName evidence="5">Helix-turn-helix transcriptional regulator</fullName>
    </submittedName>
</protein>
<dbReference type="SUPFAM" id="SSF46689">
    <property type="entry name" value="Homeodomain-like"/>
    <property type="match status" value="2"/>
</dbReference>
<dbReference type="Pfam" id="PF12833">
    <property type="entry name" value="HTH_18"/>
    <property type="match status" value="1"/>
</dbReference>
<keyword evidence="3" id="KW-0804">Transcription</keyword>
<dbReference type="PANTHER" id="PTHR47504">
    <property type="entry name" value="RIGHT ORIGIN-BINDING PROTEIN"/>
    <property type="match status" value="1"/>
</dbReference>
<dbReference type="PANTHER" id="PTHR47504:SF6">
    <property type="entry name" value="ARAC-FAMILY TRANSCRIPTIONAL REGULATOR"/>
    <property type="match status" value="1"/>
</dbReference>
<reference evidence="5 6" key="1">
    <citation type="submission" date="2020-02" db="EMBL/GenBank/DDBJ databases">
        <authorList>
            <person name="Kim Y.B."/>
            <person name="Roh S.W."/>
        </authorList>
    </citation>
    <scope>NUCLEOTIDE SEQUENCE [LARGE SCALE GENOMIC DNA]</scope>
    <source>
        <strain evidence="5 6">DSM 103574</strain>
    </source>
</reference>
<dbReference type="PROSITE" id="PS00041">
    <property type="entry name" value="HTH_ARAC_FAMILY_1"/>
    <property type="match status" value="1"/>
</dbReference>
<keyword evidence="6" id="KW-1185">Reference proteome</keyword>
<keyword evidence="2" id="KW-0238">DNA-binding</keyword>
<evidence type="ECO:0000313" key="6">
    <source>
        <dbReference type="Proteomes" id="UP000466848"/>
    </source>
</evidence>
<organism evidence="5 6">
    <name type="scientific">Aminipila butyrica</name>
    <dbReference type="NCBI Taxonomy" id="433296"/>
    <lineage>
        <taxon>Bacteria</taxon>
        <taxon>Bacillati</taxon>
        <taxon>Bacillota</taxon>
        <taxon>Clostridia</taxon>
        <taxon>Peptostreptococcales</taxon>
        <taxon>Anaerovoracaceae</taxon>
        <taxon>Aminipila</taxon>
    </lineage>
</organism>
<dbReference type="EMBL" id="CP048649">
    <property type="protein sequence ID" value="QIB68795.1"/>
    <property type="molecule type" value="Genomic_DNA"/>
</dbReference>
<gene>
    <name evidence="5" type="ORF">Ami103574_05435</name>
</gene>
<dbReference type="InterPro" id="IPR020449">
    <property type="entry name" value="Tscrpt_reg_AraC-type_HTH"/>
</dbReference>
<dbReference type="KEGG" id="abut:Ami103574_05435"/>
<name>A0A858BUP4_9FIRM</name>
<dbReference type="Gene3D" id="1.10.10.60">
    <property type="entry name" value="Homeodomain-like"/>
    <property type="match status" value="2"/>
</dbReference>
<dbReference type="PROSITE" id="PS01124">
    <property type="entry name" value="HTH_ARAC_FAMILY_2"/>
    <property type="match status" value="1"/>
</dbReference>
<dbReference type="PRINTS" id="PR00032">
    <property type="entry name" value="HTHARAC"/>
</dbReference>
<dbReference type="AlphaFoldDB" id="A0A858BUP4"/>
<dbReference type="InterPro" id="IPR009057">
    <property type="entry name" value="Homeodomain-like_sf"/>
</dbReference>
<dbReference type="RefSeq" id="WP_163065658.1">
    <property type="nucleotide sequence ID" value="NZ_CP048649.1"/>
</dbReference>
<dbReference type="GO" id="GO:0003700">
    <property type="term" value="F:DNA-binding transcription factor activity"/>
    <property type="evidence" value="ECO:0007669"/>
    <property type="project" value="InterPro"/>
</dbReference>
<keyword evidence="1" id="KW-0805">Transcription regulation</keyword>
<dbReference type="GO" id="GO:0043565">
    <property type="term" value="F:sequence-specific DNA binding"/>
    <property type="evidence" value="ECO:0007669"/>
    <property type="project" value="InterPro"/>
</dbReference>
<dbReference type="Proteomes" id="UP000466848">
    <property type="component" value="Chromosome"/>
</dbReference>
<dbReference type="InterPro" id="IPR018060">
    <property type="entry name" value="HTH_AraC"/>
</dbReference>
<feature type="domain" description="HTH araC/xylS-type" evidence="4">
    <location>
        <begin position="7"/>
        <end position="105"/>
    </location>
</feature>
<sequence length="115" mass="13224">MSIQTIETMARWVENNVKENPSLQDMSSYVGYSPYYCSTKFRQHMGMTYKQFLAQCKLKAAAYDLCITDDRITDIAFRYGYSSSEAFARAFSQTFQCSPRQYRKTCNISLGSPSP</sequence>
<evidence type="ECO:0000256" key="3">
    <source>
        <dbReference type="ARBA" id="ARBA00023163"/>
    </source>
</evidence>
<accession>A0A858BUP4</accession>
<evidence type="ECO:0000259" key="4">
    <source>
        <dbReference type="PROSITE" id="PS01124"/>
    </source>
</evidence>
<dbReference type="InterPro" id="IPR018062">
    <property type="entry name" value="HTH_AraC-typ_CS"/>
</dbReference>
<evidence type="ECO:0000256" key="1">
    <source>
        <dbReference type="ARBA" id="ARBA00023015"/>
    </source>
</evidence>
<evidence type="ECO:0000256" key="2">
    <source>
        <dbReference type="ARBA" id="ARBA00023125"/>
    </source>
</evidence>
<evidence type="ECO:0000313" key="5">
    <source>
        <dbReference type="EMBL" id="QIB68795.1"/>
    </source>
</evidence>
<dbReference type="SMART" id="SM00342">
    <property type="entry name" value="HTH_ARAC"/>
    <property type="match status" value="1"/>
</dbReference>
<dbReference type="InterPro" id="IPR050959">
    <property type="entry name" value="MarA-like"/>
</dbReference>
<proteinExistence type="predicted"/>